<sequence length="684" mass="71946">MGRLARASALIAAMLLACPSSATTPTRSRWIASWGTAQMVPTPENALPANRTRDVTIRQKVRLSAGGTRVRVRFSNVFGTEPLVIGAAHLARPAAGASLRPDSGQPLRFAGEAGVTIAAGAEAYADPVAMAVEPGADLSISLYVAGATAGQTGHQGARATSYLAAGNHVADATLIGAEPTTRWYHIADVEVEGTQGTATIVAIGDSITDGYGVQPDTHQRWTDRFAERLRADPATRAIGLVNAGIGGNRVLLDGLGPNLQARFDRDVIARSGIRWAILLEGINDLGVLTKDRPASAAEHAAIVRRITQGYAQVVARAHAHGIQVIAGTIMPFVANEYYHPGAATEADRQAVNSFIRTSGLFDAVIDFDQLLRDPARPDRLAAAFDSGDGLHPSMAGYKAMGDAIPLALFADAAEAPATKLSLTFDDVPDHGPLPAGVTMSDTVGSIAASLKAAGVPEAYGFLNAGRGVGADGARAARLWRQAGYPLANHGFRHRDLAEMDAATFEQELLANEPALKASGTRDWRWFRYPFLSEGRSPAALDAARAVLRRHGYRIAAVTMDFGDYGWNGAYARCLALGDAAAITALEDSYLAAAHIAAIRARASSAPAQPLVLLMHVGAFDARMLPRLLALYRQLNFTIVPLAEAQAHPAYAASNDLSLPGPSTSRDEPASLALLRAPLPDAVCA</sequence>
<dbReference type="InterPro" id="IPR011330">
    <property type="entry name" value="Glyco_hydro/deAcase_b/a-brl"/>
</dbReference>
<evidence type="ECO:0000259" key="6">
    <source>
        <dbReference type="Pfam" id="PF01522"/>
    </source>
</evidence>
<dbReference type="Pfam" id="PF13472">
    <property type="entry name" value="Lipase_GDSL_2"/>
    <property type="match status" value="1"/>
</dbReference>
<dbReference type="CDD" id="cd01830">
    <property type="entry name" value="XynE_like"/>
    <property type="match status" value="1"/>
</dbReference>
<dbReference type="InterPro" id="IPR036514">
    <property type="entry name" value="SGNH_hydro_sf"/>
</dbReference>
<protein>
    <recommendedName>
        <fullName evidence="3">Chitooligosaccharide deacetylase</fullName>
    </recommendedName>
    <alternativeName>
        <fullName evidence="4">Nodulation protein B</fullName>
    </alternativeName>
</protein>
<dbReference type="AlphaFoldDB" id="A0A285R0T1"/>
<organism evidence="8 9">
    <name type="scientific">Sphingomonas guangdongensis</name>
    <dbReference type="NCBI Taxonomy" id="1141890"/>
    <lineage>
        <taxon>Bacteria</taxon>
        <taxon>Pseudomonadati</taxon>
        <taxon>Pseudomonadota</taxon>
        <taxon>Alphaproteobacteria</taxon>
        <taxon>Sphingomonadales</taxon>
        <taxon>Sphingomonadaceae</taxon>
        <taxon>Sphingomonas</taxon>
    </lineage>
</organism>
<gene>
    <name evidence="8" type="ORF">SAMN06297144_2530</name>
</gene>
<dbReference type="PANTHER" id="PTHR43784:SF2">
    <property type="entry name" value="GDSL-LIKE LIPASE_ACYLHYDROLASE, PUTATIVE (AFU_ORTHOLOGUE AFUA_2G00820)-RELATED"/>
    <property type="match status" value="1"/>
</dbReference>
<evidence type="ECO:0000256" key="5">
    <source>
        <dbReference type="SAM" id="SignalP"/>
    </source>
</evidence>
<reference evidence="8 9" key="1">
    <citation type="submission" date="2017-07" db="EMBL/GenBank/DDBJ databases">
        <authorList>
            <person name="Sun Z.S."/>
            <person name="Albrecht U."/>
            <person name="Echele G."/>
            <person name="Lee C.C."/>
        </authorList>
    </citation>
    <scope>NUCLEOTIDE SEQUENCE [LARGE SCALE GENOMIC DNA]</scope>
    <source>
        <strain evidence="8 9">CGMCC 1.12672</strain>
    </source>
</reference>
<keyword evidence="9" id="KW-1185">Reference proteome</keyword>
<dbReference type="OrthoDB" id="1828825at2"/>
<dbReference type="SUPFAM" id="SSF52266">
    <property type="entry name" value="SGNH hydrolase"/>
    <property type="match status" value="1"/>
</dbReference>
<evidence type="ECO:0000256" key="4">
    <source>
        <dbReference type="ARBA" id="ARBA00032976"/>
    </source>
</evidence>
<name>A0A285R0T1_9SPHN</name>
<dbReference type="PANTHER" id="PTHR43784">
    <property type="entry name" value="GDSL-LIKE LIPASE/ACYLHYDROLASE, PUTATIVE (AFU_ORTHOLOGUE AFUA_2G00820)-RELATED"/>
    <property type="match status" value="1"/>
</dbReference>
<dbReference type="GO" id="GO:0016810">
    <property type="term" value="F:hydrolase activity, acting on carbon-nitrogen (but not peptide) bonds"/>
    <property type="evidence" value="ECO:0007669"/>
    <property type="project" value="InterPro"/>
</dbReference>
<accession>A0A285R0T1</accession>
<proteinExistence type="inferred from homology"/>
<comment type="similarity">
    <text evidence="2">Belongs to the polysaccharide deacetylase family.</text>
</comment>
<dbReference type="Pfam" id="PF01522">
    <property type="entry name" value="Polysacc_deac_1"/>
    <property type="match status" value="1"/>
</dbReference>
<evidence type="ECO:0000313" key="8">
    <source>
        <dbReference type="EMBL" id="SOB87398.1"/>
    </source>
</evidence>
<evidence type="ECO:0000313" key="9">
    <source>
        <dbReference type="Proteomes" id="UP000219494"/>
    </source>
</evidence>
<evidence type="ECO:0000256" key="2">
    <source>
        <dbReference type="ARBA" id="ARBA00010973"/>
    </source>
</evidence>
<feature type="chain" id="PRO_5012605908" description="Chitooligosaccharide deacetylase" evidence="5">
    <location>
        <begin position="23"/>
        <end position="684"/>
    </location>
</feature>
<evidence type="ECO:0000259" key="7">
    <source>
        <dbReference type="Pfam" id="PF13472"/>
    </source>
</evidence>
<evidence type="ECO:0000256" key="1">
    <source>
        <dbReference type="ARBA" id="ARBA00003236"/>
    </source>
</evidence>
<dbReference type="RefSeq" id="WP_097064404.1">
    <property type="nucleotide sequence ID" value="NZ_OBMI01000003.1"/>
</dbReference>
<dbReference type="EMBL" id="OBMI01000003">
    <property type="protein sequence ID" value="SOB87398.1"/>
    <property type="molecule type" value="Genomic_DNA"/>
</dbReference>
<dbReference type="SUPFAM" id="SSF88713">
    <property type="entry name" value="Glycoside hydrolase/deacetylase"/>
    <property type="match status" value="1"/>
</dbReference>
<dbReference type="Proteomes" id="UP000219494">
    <property type="component" value="Unassembled WGS sequence"/>
</dbReference>
<dbReference type="PROSITE" id="PS51257">
    <property type="entry name" value="PROKAR_LIPOPROTEIN"/>
    <property type="match status" value="1"/>
</dbReference>
<feature type="domain" description="SGNH hydrolase-type esterase" evidence="7">
    <location>
        <begin position="202"/>
        <end position="399"/>
    </location>
</feature>
<dbReference type="GO" id="GO:0016788">
    <property type="term" value="F:hydrolase activity, acting on ester bonds"/>
    <property type="evidence" value="ECO:0007669"/>
    <property type="project" value="UniProtKB-ARBA"/>
</dbReference>
<dbReference type="Gene3D" id="3.20.20.370">
    <property type="entry name" value="Glycoside hydrolase/deacetylase"/>
    <property type="match status" value="1"/>
</dbReference>
<comment type="function">
    <text evidence="1">Is involved in generating a small heat-stable compound (Nod), an acylated oligomer of N-acetylglucosamine, that stimulates mitosis in various plant protoplasts.</text>
</comment>
<feature type="signal peptide" evidence="5">
    <location>
        <begin position="1"/>
        <end position="22"/>
    </location>
</feature>
<dbReference type="Gene3D" id="3.40.50.1110">
    <property type="entry name" value="SGNH hydrolase"/>
    <property type="match status" value="1"/>
</dbReference>
<dbReference type="GO" id="GO:0005975">
    <property type="term" value="P:carbohydrate metabolic process"/>
    <property type="evidence" value="ECO:0007669"/>
    <property type="project" value="InterPro"/>
</dbReference>
<evidence type="ECO:0000256" key="3">
    <source>
        <dbReference type="ARBA" id="ARBA00020071"/>
    </source>
</evidence>
<feature type="domain" description="NodB homology" evidence="6">
    <location>
        <begin position="415"/>
        <end position="554"/>
    </location>
</feature>
<dbReference type="InterPro" id="IPR013830">
    <property type="entry name" value="SGNH_hydro"/>
</dbReference>
<dbReference type="InterPro" id="IPR002509">
    <property type="entry name" value="NODB_dom"/>
</dbReference>
<dbReference type="InterPro" id="IPR053140">
    <property type="entry name" value="GDSL_Rv0518-like"/>
</dbReference>
<keyword evidence="5" id="KW-0732">Signal</keyword>